<dbReference type="Proteomes" id="UP000283077">
    <property type="component" value="Unassembled WGS sequence"/>
</dbReference>
<evidence type="ECO:0000256" key="1">
    <source>
        <dbReference type="SAM" id="Phobius"/>
    </source>
</evidence>
<gene>
    <name evidence="2" type="ORF">EOE67_02020</name>
</gene>
<dbReference type="PANTHER" id="PTHR31881:SF6">
    <property type="entry name" value="OS09G0494600 PROTEIN"/>
    <property type="match status" value="1"/>
</dbReference>
<dbReference type="OrthoDB" id="8524743at2"/>
<feature type="transmembrane region" description="Helical" evidence="1">
    <location>
        <begin position="184"/>
        <end position="211"/>
    </location>
</feature>
<proteinExistence type="predicted"/>
<protein>
    <submittedName>
        <fullName evidence="2">DUF599 domain-containing protein</fullName>
    </submittedName>
</protein>
<name>A0A437R5P0_9GAMM</name>
<feature type="transmembrane region" description="Helical" evidence="1">
    <location>
        <begin position="111"/>
        <end position="129"/>
    </location>
</feature>
<dbReference type="InterPro" id="IPR006747">
    <property type="entry name" value="DUF599"/>
</dbReference>
<dbReference type="PANTHER" id="PTHR31881">
    <property type="match status" value="1"/>
</dbReference>
<dbReference type="EMBL" id="SACS01000001">
    <property type="protein sequence ID" value="RVU42096.1"/>
    <property type="molecule type" value="Genomic_DNA"/>
</dbReference>
<keyword evidence="3" id="KW-1185">Reference proteome</keyword>
<keyword evidence="1" id="KW-0812">Transmembrane</keyword>
<comment type="caution">
    <text evidence="2">The sequence shown here is derived from an EMBL/GenBank/DDBJ whole genome shotgun (WGS) entry which is preliminary data.</text>
</comment>
<evidence type="ECO:0000313" key="3">
    <source>
        <dbReference type="Proteomes" id="UP000283077"/>
    </source>
</evidence>
<dbReference type="Pfam" id="PF04654">
    <property type="entry name" value="DUF599"/>
    <property type="match status" value="1"/>
</dbReference>
<evidence type="ECO:0000313" key="2">
    <source>
        <dbReference type="EMBL" id="RVU42096.1"/>
    </source>
</evidence>
<organism evidence="2 3">
    <name type="scientific">Rheinheimera riviphila</name>
    <dbReference type="NCBI Taxonomy" id="1834037"/>
    <lineage>
        <taxon>Bacteria</taxon>
        <taxon>Pseudomonadati</taxon>
        <taxon>Pseudomonadota</taxon>
        <taxon>Gammaproteobacteria</taxon>
        <taxon>Chromatiales</taxon>
        <taxon>Chromatiaceae</taxon>
        <taxon>Rheinheimera</taxon>
    </lineage>
</organism>
<reference evidence="2 3" key="1">
    <citation type="submission" date="2019-01" db="EMBL/GenBank/DDBJ databases">
        <authorList>
            <person name="Chen W.-M."/>
        </authorList>
    </citation>
    <scope>NUCLEOTIDE SEQUENCE [LARGE SCALE GENOMIC DNA]</scope>
    <source>
        <strain evidence="2 3">KYPC3</strain>
    </source>
</reference>
<accession>A0A437R5P0</accession>
<keyword evidence="1" id="KW-1133">Transmembrane helix</keyword>
<keyword evidence="1" id="KW-0472">Membrane</keyword>
<dbReference type="AlphaFoldDB" id="A0A437R5P0"/>
<sequence length="227" mass="26058">MQDFPWIDVVAVLWFIALWVGYTLFAKRKARTVSCLSFELRRKRTDWMRQMLTRDNKMADVALISTLERNVSFFASSSMLILAGLLTAIASSDKIAQVLMQVMPWLDHVDGLMQFKLLFLGLIYVFTFFQFTWSLRQYGFGGVLIGAAPEGHNLSEDELQLYANRAAKVIDQAAHSFNYGLRAIYFSLAALAWFINVWLFMLATVIVLLVMKHREFHSKALKALQEV</sequence>
<feature type="transmembrane region" description="Helical" evidence="1">
    <location>
        <begin position="6"/>
        <end position="25"/>
    </location>
</feature>
<dbReference type="RefSeq" id="WP_127697469.1">
    <property type="nucleotide sequence ID" value="NZ_SACS01000001.1"/>
</dbReference>
<feature type="transmembrane region" description="Helical" evidence="1">
    <location>
        <begin position="71"/>
        <end position="91"/>
    </location>
</feature>